<feature type="domain" description="DUF6535" evidence="3">
    <location>
        <begin position="89"/>
        <end position="263"/>
    </location>
</feature>
<evidence type="ECO:0000256" key="1">
    <source>
        <dbReference type="SAM" id="MobiDB-lite"/>
    </source>
</evidence>
<feature type="region of interest" description="Disordered" evidence="1">
    <location>
        <begin position="1"/>
        <end position="31"/>
    </location>
</feature>
<keyword evidence="5" id="KW-1185">Reference proteome</keyword>
<keyword evidence="2" id="KW-0472">Membrane</keyword>
<protein>
    <recommendedName>
        <fullName evidence="3">DUF6535 domain-containing protein</fullName>
    </recommendedName>
</protein>
<comment type="caution">
    <text evidence="4">The sequence shown here is derived from an EMBL/GenBank/DDBJ whole genome shotgun (WGS) entry which is preliminary data.</text>
</comment>
<accession>A0AAD7N2L4</accession>
<proteinExistence type="predicted"/>
<dbReference type="Pfam" id="PF20153">
    <property type="entry name" value="DUF6535"/>
    <property type="match status" value="1"/>
</dbReference>
<keyword evidence="2" id="KW-1133">Transmembrane helix</keyword>
<name>A0AAD7N2L4_9AGAR</name>
<sequence>MVAGASGPGLATLQPISRSQSPSYGSEGLGHAPEALYSEEAQNSSVYTRLALLMEEQNVLLRRMDQRQAAADISQQPMPEVPATSSSAWNALLRSALTDTIQPQVDRWRSGLDALLVFLGLFSGIVTAFFVGSLGTLQPDPTARTNELLANLTDIVISLGGNPNLNVPQPAIFRPDRTDVRLNSLWALSLVLSLTLAALAVLCRGFLNMAAFSRDAKASNKLVDIKSRWRATEKILGTSVESLPLFLVVPVLLFIVGLLDTLFSTALQLSPAPTPILVASGISLFFFCALISFLFFTTVDSSLNPTTSPFQTAFSQIFHRQLRPAVSSLLSKLYRRPLSVGFTSGRATDAETSISVGEEVYELSSDAKVYHEVIQTTHDDDSLDHASAALFEVLKRSIHPTGYVPRIGPLADEEHTTLLHLLTPEASMRSSRTAAQVIIRLHSDYLSFVSYSDAQVNDLVPALAEAAKRSCLGNVFAALWDSPFLHAMSVIVDPDLAVKDNAPAVWVLASPYASWDHLPSKKDEPSRHSAVLTFVLKVVQEKLVEALANSTRATEVGIVDSILSPQFNAGEPLKSI</sequence>
<reference evidence="4" key="1">
    <citation type="submission" date="2023-03" db="EMBL/GenBank/DDBJ databases">
        <title>Massive genome expansion in bonnet fungi (Mycena s.s.) driven by repeated elements and novel gene families across ecological guilds.</title>
        <authorList>
            <consortium name="Lawrence Berkeley National Laboratory"/>
            <person name="Harder C.B."/>
            <person name="Miyauchi S."/>
            <person name="Viragh M."/>
            <person name="Kuo A."/>
            <person name="Thoen E."/>
            <person name="Andreopoulos B."/>
            <person name="Lu D."/>
            <person name="Skrede I."/>
            <person name="Drula E."/>
            <person name="Henrissat B."/>
            <person name="Morin E."/>
            <person name="Kohler A."/>
            <person name="Barry K."/>
            <person name="LaButti K."/>
            <person name="Morin E."/>
            <person name="Salamov A."/>
            <person name="Lipzen A."/>
            <person name="Mereny Z."/>
            <person name="Hegedus B."/>
            <person name="Baldrian P."/>
            <person name="Stursova M."/>
            <person name="Weitz H."/>
            <person name="Taylor A."/>
            <person name="Grigoriev I.V."/>
            <person name="Nagy L.G."/>
            <person name="Martin F."/>
            <person name="Kauserud H."/>
        </authorList>
    </citation>
    <scope>NUCLEOTIDE SEQUENCE</scope>
    <source>
        <strain evidence="4">CBHHK182m</strain>
    </source>
</reference>
<dbReference type="InterPro" id="IPR045338">
    <property type="entry name" value="DUF6535"/>
</dbReference>
<feature type="compositionally biased region" description="Polar residues" evidence="1">
    <location>
        <begin position="14"/>
        <end position="24"/>
    </location>
</feature>
<gene>
    <name evidence="4" type="ORF">B0H16DRAFT_1860498</name>
</gene>
<dbReference type="AlphaFoldDB" id="A0AAD7N2L4"/>
<feature type="transmembrane region" description="Helical" evidence="2">
    <location>
        <begin position="185"/>
        <end position="207"/>
    </location>
</feature>
<dbReference type="EMBL" id="JARKIB010000093">
    <property type="protein sequence ID" value="KAJ7742787.1"/>
    <property type="molecule type" value="Genomic_DNA"/>
</dbReference>
<evidence type="ECO:0000313" key="5">
    <source>
        <dbReference type="Proteomes" id="UP001215598"/>
    </source>
</evidence>
<feature type="transmembrane region" description="Helical" evidence="2">
    <location>
        <begin position="276"/>
        <end position="296"/>
    </location>
</feature>
<evidence type="ECO:0000256" key="2">
    <source>
        <dbReference type="SAM" id="Phobius"/>
    </source>
</evidence>
<feature type="transmembrane region" description="Helical" evidence="2">
    <location>
        <begin position="114"/>
        <end position="134"/>
    </location>
</feature>
<evidence type="ECO:0000313" key="4">
    <source>
        <dbReference type="EMBL" id="KAJ7742787.1"/>
    </source>
</evidence>
<organism evidence="4 5">
    <name type="scientific">Mycena metata</name>
    <dbReference type="NCBI Taxonomy" id="1033252"/>
    <lineage>
        <taxon>Eukaryota</taxon>
        <taxon>Fungi</taxon>
        <taxon>Dikarya</taxon>
        <taxon>Basidiomycota</taxon>
        <taxon>Agaricomycotina</taxon>
        <taxon>Agaricomycetes</taxon>
        <taxon>Agaricomycetidae</taxon>
        <taxon>Agaricales</taxon>
        <taxon>Marasmiineae</taxon>
        <taxon>Mycenaceae</taxon>
        <taxon>Mycena</taxon>
    </lineage>
</organism>
<keyword evidence="2" id="KW-0812">Transmembrane</keyword>
<evidence type="ECO:0000259" key="3">
    <source>
        <dbReference type="Pfam" id="PF20153"/>
    </source>
</evidence>
<dbReference type="Proteomes" id="UP001215598">
    <property type="component" value="Unassembled WGS sequence"/>
</dbReference>
<feature type="transmembrane region" description="Helical" evidence="2">
    <location>
        <begin position="235"/>
        <end position="256"/>
    </location>
</feature>